<dbReference type="Pfam" id="PF11706">
    <property type="entry name" value="zf-CGNR"/>
    <property type="match status" value="1"/>
</dbReference>
<evidence type="ECO:0000313" key="3">
    <source>
        <dbReference type="Proteomes" id="UP000268291"/>
    </source>
</evidence>
<reference evidence="2 3" key="1">
    <citation type="submission" date="2018-12" db="EMBL/GenBank/DDBJ databases">
        <authorList>
            <person name="hu s."/>
            <person name="Xu Y."/>
            <person name="Xu B."/>
            <person name="Li F."/>
        </authorList>
    </citation>
    <scope>NUCLEOTIDE SEQUENCE [LARGE SCALE GENOMIC DNA]</scope>
    <source>
        <strain evidence="2 3">KSW2-17</strain>
    </source>
</reference>
<dbReference type="SUPFAM" id="SSF160904">
    <property type="entry name" value="Jann2411-like"/>
    <property type="match status" value="1"/>
</dbReference>
<dbReference type="Gene3D" id="1.10.3300.10">
    <property type="entry name" value="Jann2411-like domain"/>
    <property type="match status" value="1"/>
</dbReference>
<sequence>MTAPVIGSRPGPFLVTDYIGYVKVSSRVDVPTGQWFESAEGVKWWFDSGSLALDFAYTGGLGAADGRIDHPWEFLRSTADLDDWLGGRMPAGPATERDVADAHALRGAITRLALSRSRDLPLAGTDIDLVNLYGATPDIPPRLDGGSRQAGRTEPRAAQALSTIARDAIALFDADASGRIRECDGEDCTLVYLDTSRGGTRRWCSMQRCGNRHKVRAHRERRARVDQD</sequence>
<accession>A0ABY0C4E3</accession>
<keyword evidence="3" id="KW-1185">Reference proteome</keyword>
<dbReference type="InterPro" id="IPR023286">
    <property type="entry name" value="ABATE_dom_sf"/>
</dbReference>
<dbReference type="PANTHER" id="PTHR35525:SF3">
    <property type="entry name" value="BLL6575 PROTEIN"/>
    <property type="match status" value="1"/>
</dbReference>
<dbReference type="Pfam" id="PF07336">
    <property type="entry name" value="ABATE"/>
    <property type="match status" value="1"/>
</dbReference>
<gene>
    <name evidence="2" type="ORF">ELQ93_15940</name>
</gene>
<comment type="caution">
    <text evidence="2">The sequence shown here is derived from an EMBL/GenBank/DDBJ whole genome shotgun (WGS) entry which is preliminary data.</text>
</comment>
<dbReference type="Proteomes" id="UP000268291">
    <property type="component" value="Unassembled WGS sequence"/>
</dbReference>
<name>A0ABY0C4E3_9MICO</name>
<feature type="domain" description="Zinc finger CGNR" evidence="1">
    <location>
        <begin position="179"/>
        <end position="222"/>
    </location>
</feature>
<protein>
    <submittedName>
        <fullName evidence="2">Zf-CGNR multi-domain protein</fullName>
    </submittedName>
</protein>
<proteinExistence type="predicted"/>
<dbReference type="EMBL" id="RZGY01000003">
    <property type="protein sequence ID" value="RUQ84304.1"/>
    <property type="molecule type" value="Genomic_DNA"/>
</dbReference>
<evidence type="ECO:0000259" key="1">
    <source>
        <dbReference type="Pfam" id="PF11706"/>
    </source>
</evidence>
<dbReference type="InterPro" id="IPR021005">
    <property type="entry name" value="Znf_CGNR"/>
</dbReference>
<organism evidence="2 3">
    <name type="scientific">Labedella gwakjiensis</name>
    <dbReference type="NCBI Taxonomy" id="390269"/>
    <lineage>
        <taxon>Bacteria</taxon>
        <taxon>Bacillati</taxon>
        <taxon>Actinomycetota</taxon>
        <taxon>Actinomycetes</taxon>
        <taxon>Micrococcales</taxon>
        <taxon>Microbacteriaceae</taxon>
        <taxon>Labedella</taxon>
    </lineage>
</organism>
<dbReference type="PANTHER" id="PTHR35525">
    <property type="entry name" value="BLL6575 PROTEIN"/>
    <property type="match status" value="1"/>
</dbReference>
<dbReference type="InterPro" id="IPR010852">
    <property type="entry name" value="ABATE"/>
</dbReference>
<evidence type="ECO:0000313" key="2">
    <source>
        <dbReference type="EMBL" id="RUQ84304.1"/>
    </source>
</evidence>